<dbReference type="InterPro" id="IPR051068">
    <property type="entry name" value="MFS_Domain-Containing_Protein"/>
</dbReference>
<feature type="transmembrane region" description="Helical" evidence="6">
    <location>
        <begin position="94"/>
        <end position="113"/>
    </location>
</feature>
<evidence type="ECO:0000256" key="5">
    <source>
        <dbReference type="SAM" id="MobiDB-lite"/>
    </source>
</evidence>
<dbReference type="GO" id="GO:0022857">
    <property type="term" value="F:transmembrane transporter activity"/>
    <property type="evidence" value="ECO:0007669"/>
    <property type="project" value="InterPro"/>
</dbReference>
<dbReference type="SUPFAM" id="SSF103473">
    <property type="entry name" value="MFS general substrate transporter"/>
    <property type="match status" value="1"/>
</dbReference>
<keyword evidence="2 6" id="KW-0812">Transmembrane</keyword>
<feature type="region of interest" description="Disordered" evidence="5">
    <location>
        <begin position="268"/>
        <end position="289"/>
    </location>
</feature>
<feature type="transmembrane region" description="Helical" evidence="6">
    <location>
        <begin position="397"/>
        <end position="419"/>
    </location>
</feature>
<feature type="transmembrane region" description="Helical" evidence="6">
    <location>
        <begin position="62"/>
        <end position="82"/>
    </location>
</feature>
<feature type="transmembrane region" description="Helical" evidence="6">
    <location>
        <begin position="464"/>
        <end position="490"/>
    </location>
</feature>
<protein>
    <submittedName>
        <fullName evidence="8">Provisional ortholog of major facilitator superfamily domain containing 8</fullName>
    </submittedName>
</protein>
<evidence type="ECO:0000259" key="7">
    <source>
        <dbReference type="PROSITE" id="PS50850"/>
    </source>
</evidence>
<evidence type="ECO:0000256" key="6">
    <source>
        <dbReference type="SAM" id="Phobius"/>
    </source>
</evidence>
<proteinExistence type="predicted"/>
<evidence type="ECO:0000256" key="1">
    <source>
        <dbReference type="ARBA" id="ARBA00004141"/>
    </source>
</evidence>
<dbReference type="InterPro" id="IPR011701">
    <property type="entry name" value="MFS"/>
</dbReference>
<dbReference type="InterPro" id="IPR036259">
    <property type="entry name" value="MFS_trans_sf"/>
</dbReference>
<dbReference type="GeneTree" id="ENSGT00980000200498"/>
<feature type="transmembrane region" description="Helical" evidence="6">
    <location>
        <begin position="342"/>
        <end position="363"/>
    </location>
</feature>
<dbReference type="PANTHER" id="PTHR23510">
    <property type="entry name" value="INNER MEMBRANE TRANSPORT PROTEIN YAJR"/>
    <property type="match status" value="1"/>
</dbReference>
<feature type="transmembrane region" description="Helical" evidence="6">
    <location>
        <begin position="119"/>
        <end position="139"/>
    </location>
</feature>
<evidence type="ECO:0000256" key="2">
    <source>
        <dbReference type="ARBA" id="ARBA00022692"/>
    </source>
</evidence>
<dbReference type="InParanoid" id="A0A6I8R3K2"/>
<gene>
    <name evidence="8" type="primary">XB5954440</name>
</gene>
<feature type="transmembrane region" description="Helical" evidence="6">
    <location>
        <begin position="192"/>
        <end position="211"/>
    </location>
</feature>
<feature type="compositionally biased region" description="Basic and acidic residues" evidence="5">
    <location>
        <begin position="273"/>
        <end position="289"/>
    </location>
</feature>
<evidence type="ECO:0000256" key="3">
    <source>
        <dbReference type="ARBA" id="ARBA00022989"/>
    </source>
</evidence>
<keyword evidence="4 6" id="KW-0472">Membrane</keyword>
<feature type="domain" description="Major facilitator superfamily (MFS) profile" evidence="7">
    <location>
        <begin position="27"/>
        <end position="487"/>
    </location>
</feature>
<evidence type="ECO:0000256" key="4">
    <source>
        <dbReference type="ARBA" id="ARBA00023136"/>
    </source>
</evidence>
<dbReference type="AlphaFoldDB" id="A0A6I8R3K2"/>
<name>A0A6I8R3K2_XENTR</name>
<organism evidence="8">
    <name type="scientific">Xenopus tropicalis</name>
    <name type="common">Western clawed frog</name>
    <name type="synonym">Silurana tropicalis</name>
    <dbReference type="NCBI Taxonomy" id="8364"/>
    <lineage>
        <taxon>Eukaryota</taxon>
        <taxon>Metazoa</taxon>
        <taxon>Chordata</taxon>
        <taxon>Craniata</taxon>
        <taxon>Vertebrata</taxon>
        <taxon>Euteleostomi</taxon>
        <taxon>Amphibia</taxon>
        <taxon>Batrachia</taxon>
        <taxon>Anura</taxon>
        <taxon>Pipoidea</taxon>
        <taxon>Pipidae</taxon>
        <taxon>Xenopodinae</taxon>
        <taxon>Xenopus</taxon>
        <taxon>Silurana</taxon>
    </lineage>
</organism>
<accession>A0A6I8R3K2</accession>
<keyword evidence="3 6" id="KW-1133">Transmembrane helix</keyword>
<reference evidence="8" key="2">
    <citation type="submission" date="2020-05" db="UniProtKB">
        <authorList>
            <consortium name="Ensembl"/>
        </authorList>
    </citation>
    <scope>IDENTIFICATION</scope>
</reference>
<feature type="transmembrane region" description="Helical" evidence="6">
    <location>
        <begin position="440"/>
        <end position="458"/>
    </location>
</feature>
<dbReference type="PANTHER" id="PTHR23510:SF16">
    <property type="entry name" value="MAJOR FACILITATOR SUPERFAMILY (MFS) PROFILE DOMAIN-CONTAINING PROTEIN"/>
    <property type="match status" value="1"/>
</dbReference>
<evidence type="ECO:0000313" key="8">
    <source>
        <dbReference type="Ensembl" id="ENSXETP00000075092"/>
    </source>
</evidence>
<feature type="transmembrane region" description="Helical" evidence="6">
    <location>
        <begin position="305"/>
        <end position="322"/>
    </location>
</feature>
<dbReference type="Bgee" id="ENSXETG00000033929">
    <property type="expression patterns" value="Expressed in male organism and 16 other cell types or tissues"/>
</dbReference>
<feature type="transmembrane region" description="Helical" evidence="6">
    <location>
        <begin position="151"/>
        <end position="172"/>
    </location>
</feature>
<sequence>MRKKTYKHGYHVGLQDSDGDSRKRTLTNVVIGFIFLLNGIEYAVILPTIWMYLQSLDAEPVFLGLVLSALSFTELLVGPLFGYWSDRTGQTKRVIILSNFFEIAGNLMYFVGISKWFLLGSRLVAGVGSGAGASIFGYLTRFSSNKERLSVLALAMACRQVGLLIGPAFNVFLRYCNFQIGPFHVDKFSAPGIFMCALWTLMQPLVLFMFYDIKLTPQKPHDEEQDPLLYQGDTGNEGCNNVYGTINHNHITDHVTFSSSVDDKALTSSSSMEDIHSTITKDPEPEDLGKKSLNDRLSGLLREEVVVLLTAQFVTLFNQTALETLVTPLAQTYLGFQDLQNSLLYFLCGIEMLIGFLVVRALGRCTSDRLLLIFGLFVCNISCIWCLVFMAKPRGSYGLLLAEFVVGVFLQVLGLPFVSACQVSLFSKVTAKNTQGFNHGLRRSVGGLATILGPLWAAGLIDELYLMLGVMMGLLVLLTVMVSFSFRYLVDPDSLDIQPQ</sequence>
<dbReference type="Pfam" id="PF07690">
    <property type="entry name" value="MFS_1"/>
    <property type="match status" value="1"/>
</dbReference>
<feature type="transmembrane region" description="Helical" evidence="6">
    <location>
        <begin position="29"/>
        <end position="50"/>
    </location>
</feature>
<feature type="transmembrane region" description="Helical" evidence="6">
    <location>
        <begin position="370"/>
        <end position="391"/>
    </location>
</feature>
<dbReference type="GO" id="GO:0016020">
    <property type="term" value="C:membrane"/>
    <property type="evidence" value="ECO:0007669"/>
    <property type="project" value="UniProtKB-SubCell"/>
</dbReference>
<dbReference type="Gene3D" id="1.20.1250.20">
    <property type="entry name" value="MFS general substrate transporter like domains"/>
    <property type="match status" value="1"/>
</dbReference>
<comment type="subcellular location">
    <subcellularLocation>
        <location evidence="1">Membrane</location>
        <topology evidence="1">Multi-pass membrane protein</topology>
    </subcellularLocation>
</comment>
<reference evidence="8" key="1">
    <citation type="journal article" date="2010" name="Science">
        <title>The genome of the Western clawed frog Xenopus tropicalis.</title>
        <authorList>
            <person name="Hellsten U."/>
            <person name="Harland R.M."/>
            <person name="Gilchrist M.J."/>
            <person name="Hendrix D."/>
            <person name="Jurka J."/>
            <person name="Kapitonov V."/>
            <person name="Ovcharenko I."/>
            <person name="Putnam N.H."/>
            <person name="Shu S."/>
            <person name="Taher L."/>
            <person name="Blitz I.L."/>
            <person name="Blumberg B."/>
            <person name="Dichmann D.S."/>
            <person name="Dubchak I."/>
            <person name="Amaya E."/>
            <person name="Detter J.C."/>
            <person name="Fletcher R."/>
            <person name="Gerhard D.S."/>
            <person name="Goodstein D."/>
            <person name="Graves T."/>
            <person name="Grigoriev I.V."/>
            <person name="Grimwood J."/>
            <person name="Kawashima T."/>
            <person name="Lindquist E."/>
            <person name="Lucas S.M."/>
            <person name="Mead P.E."/>
            <person name="Mitros T."/>
            <person name="Ogino H."/>
            <person name="Ohta Y."/>
            <person name="Poliakov A.V."/>
            <person name="Pollet N."/>
            <person name="Robert J."/>
            <person name="Salamov A."/>
            <person name="Sater A.K."/>
            <person name="Schmutz J."/>
            <person name="Terry A."/>
            <person name="Vize P.D."/>
            <person name="Warren W.C."/>
            <person name="Wells D."/>
            <person name="Wills A."/>
            <person name="Wilson R.K."/>
            <person name="Zimmerman L.B."/>
            <person name="Zorn A.M."/>
            <person name="Grainger R."/>
            <person name="Grammer T."/>
            <person name="Khokha M.K."/>
            <person name="Richardson P.M."/>
            <person name="Rokhsar D.S."/>
        </authorList>
    </citation>
    <scope>NUCLEOTIDE SEQUENCE [LARGE SCALE GENOMIC DNA]</scope>
    <source>
        <strain evidence="8">Nigerian</strain>
    </source>
</reference>
<dbReference type="InterPro" id="IPR020846">
    <property type="entry name" value="MFS_dom"/>
</dbReference>
<dbReference type="PROSITE" id="PS50850">
    <property type="entry name" value="MFS"/>
    <property type="match status" value="1"/>
</dbReference>
<dbReference type="Ensembl" id="ENSXETT00000099161">
    <property type="protein sequence ID" value="ENSXETP00000075092"/>
    <property type="gene ID" value="ENSXETG00000033929"/>
</dbReference>